<keyword evidence="4" id="KW-1185">Reference proteome</keyword>
<feature type="domain" description="GmrSD restriction endonucleases N-terminal" evidence="2">
    <location>
        <begin position="46"/>
        <end position="190"/>
    </location>
</feature>
<evidence type="ECO:0000313" key="4">
    <source>
        <dbReference type="Proteomes" id="UP000253383"/>
    </source>
</evidence>
<feature type="region of interest" description="Disordered" evidence="1">
    <location>
        <begin position="1"/>
        <end position="25"/>
    </location>
</feature>
<dbReference type="AlphaFoldDB" id="A0A368JLB4"/>
<organism evidence="3 4">
    <name type="scientific">Larkinella punicea</name>
    <dbReference type="NCBI Taxonomy" id="2315727"/>
    <lineage>
        <taxon>Bacteria</taxon>
        <taxon>Pseudomonadati</taxon>
        <taxon>Bacteroidota</taxon>
        <taxon>Cytophagia</taxon>
        <taxon>Cytophagales</taxon>
        <taxon>Spirosomataceae</taxon>
        <taxon>Larkinella</taxon>
    </lineage>
</organism>
<dbReference type="EMBL" id="QOWE01000013">
    <property type="protein sequence ID" value="RCR68450.1"/>
    <property type="molecule type" value="Genomic_DNA"/>
</dbReference>
<proteinExistence type="predicted"/>
<dbReference type="PANTHER" id="PTHR39639:SF1">
    <property type="entry name" value="DUF262 DOMAIN-CONTAINING PROTEIN"/>
    <property type="match status" value="1"/>
</dbReference>
<feature type="compositionally biased region" description="Basic and acidic residues" evidence="1">
    <location>
        <begin position="11"/>
        <end position="25"/>
    </location>
</feature>
<dbReference type="Pfam" id="PF03235">
    <property type="entry name" value="GmrSD_N"/>
    <property type="match status" value="1"/>
</dbReference>
<dbReference type="OrthoDB" id="9764212at2"/>
<protein>
    <submittedName>
        <fullName evidence="3">DUF262 domain-containing protein</fullName>
    </submittedName>
</protein>
<name>A0A368JLB4_9BACT</name>
<comment type="caution">
    <text evidence="3">The sequence shown here is derived from an EMBL/GenBank/DDBJ whole genome shotgun (WGS) entry which is preliminary data.</text>
</comment>
<reference evidence="3 4" key="1">
    <citation type="submission" date="2018-07" db="EMBL/GenBank/DDBJ databases">
        <title>Genome analysis of Larkinella rosea.</title>
        <authorList>
            <person name="Zhou Z."/>
            <person name="Wang G."/>
        </authorList>
    </citation>
    <scope>NUCLEOTIDE SEQUENCE [LARGE SCALE GENOMIC DNA]</scope>
    <source>
        <strain evidence="4">zzj9</strain>
    </source>
</reference>
<evidence type="ECO:0000259" key="2">
    <source>
        <dbReference type="Pfam" id="PF03235"/>
    </source>
</evidence>
<dbReference type="InterPro" id="IPR004919">
    <property type="entry name" value="GmrSD_N"/>
</dbReference>
<dbReference type="RefSeq" id="WP_114407225.1">
    <property type="nucleotide sequence ID" value="NZ_QOWE01000013.1"/>
</dbReference>
<accession>A0A368JLB4</accession>
<evidence type="ECO:0000313" key="3">
    <source>
        <dbReference type="EMBL" id="RCR68450.1"/>
    </source>
</evidence>
<dbReference type="PANTHER" id="PTHR39639">
    <property type="entry name" value="CHROMOSOME 16, WHOLE GENOME SHOTGUN SEQUENCE"/>
    <property type="match status" value="1"/>
</dbReference>
<sequence>MQPLYTEDPENVEHTDESEVETDIKEPFDPKDINITVEPKTMDNLVQRLKYGEIDLDPDFQRKGNLWAMDVQSRLIESLMLRFPLPAFYFDAESEDNWLVVDGLQRLWTLKNFVVDKTEKRLRLRGLEILKQYDGMTFDELPRPMQRRIMETQVTAYIIKPGTPRPVKYNVFRRINTGGLMLNPMEIRHALNQGPAAEFLKEVSESELFNEFISASDKRMADRELVLRYVAFRLTPYPQFEKPMSSFLDKGMEKLGKLTDAERQDLEYGLRKALTVSHHWFGKHQFSRSYGHEKSRLLLNGALFEVWTAQIAQLNNFQLDSIGEQLSAFRADYRRLFTSETFDNAVTRATSDYNAVQARFGAIESLLKKYSQ</sequence>
<gene>
    <name evidence="3" type="ORF">DUE52_17040</name>
</gene>
<dbReference type="Proteomes" id="UP000253383">
    <property type="component" value="Unassembled WGS sequence"/>
</dbReference>
<evidence type="ECO:0000256" key="1">
    <source>
        <dbReference type="SAM" id="MobiDB-lite"/>
    </source>
</evidence>